<dbReference type="KEGG" id="orn:DV701_02580"/>
<dbReference type="AlphaFoldDB" id="A0A345NJH1"/>
<evidence type="ECO:0000256" key="1">
    <source>
        <dbReference type="SAM" id="MobiDB-lite"/>
    </source>
</evidence>
<gene>
    <name evidence="2" type="ORF">DV701_02580</name>
</gene>
<organism evidence="2 3">
    <name type="scientific">Ornithinimicrobium avium</name>
    <dbReference type="NCBI Taxonomy" id="2283195"/>
    <lineage>
        <taxon>Bacteria</taxon>
        <taxon>Bacillati</taxon>
        <taxon>Actinomycetota</taxon>
        <taxon>Actinomycetes</taxon>
        <taxon>Micrococcales</taxon>
        <taxon>Ornithinimicrobiaceae</taxon>
        <taxon>Ornithinimicrobium</taxon>
    </lineage>
</organism>
<evidence type="ECO:0000313" key="2">
    <source>
        <dbReference type="EMBL" id="AXH95179.1"/>
    </source>
</evidence>
<feature type="region of interest" description="Disordered" evidence="1">
    <location>
        <begin position="1"/>
        <end position="45"/>
    </location>
</feature>
<reference evidence="2 3" key="1">
    <citation type="submission" date="2018-07" db="EMBL/GenBank/DDBJ databases">
        <title>Complete genome sequencing of Ornithinimicrobium sp. AMA3305.</title>
        <authorList>
            <person name="Bae J.-W."/>
        </authorList>
    </citation>
    <scope>NUCLEOTIDE SEQUENCE [LARGE SCALE GENOMIC DNA]</scope>
    <source>
        <strain evidence="2 3">AMA3305</strain>
    </source>
</reference>
<dbReference type="EMBL" id="CP031229">
    <property type="protein sequence ID" value="AXH95179.1"/>
    <property type="molecule type" value="Genomic_DNA"/>
</dbReference>
<name>A0A345NJH1_9MICO</name>
<proteinExistence type="predicted"/>
<keyword evidence="3" id="KW-1185">Reference proteome</keyword>
<protein>
    <submittedName>
        <fullName evidence="2">Uncharacterized protein</fullName>
    </submittedName>
</protein>
<sequence length="64" mass="6710">MGLEESIRRSLADRGTQTPADSRTADPMGPMPQDPSWAAGGTGQPLLARAVDTVQDVAGRVLPH</sequence>
<dbReference type="Proteomes" id="UP000253790">
    <property type="component" value="Chromosome"/>
</dbReference>
<feature type="compositionally biased region" description="Basic and acidic residues" evidence="1">
    <location>
        <begin position="1"/>
        <end position="12"/>
    </location>
</feature>
<evidence type="ECO:0000313" key="3">
    <source>
        <dbReference type="Proteomes" id="UP000253790"/>
    </source>
</evidence>
<accession>A0A345NJH1</accession>